<reference evidence="3" key="1">
    <citation type="submission" date="2010-02" db="EMBL/GenBank/DDBJ databases">
        <title>Sequencing and annotation of the Blastocystis hominis genome.</title>
        <authorList>
            <person name="Wincker P."/>
        </authorList>
    </citation>
    <scope>NUCLEOTIDE SEQUENCE</scope>
    <source>
        <strain evidence="3">Singapore isolate B</strain>
    </source>
</reference>
<sequence>MSNAEQSADRPPIPIRDYEPGFHRSDRLEEIKKQLDFRNELETQIETLKQQIRDLKQQLTDKTIEKKKLQLQAQRFQSELDDLRVRVANEERAKAEQIEGLRREAKEAKEASEEAEEACEAERRGIAEVEREIEAVKAEWEKKIAAREVMVKELVEKAKRYQSSLMAMVWSVCLKEIGKWSGICVDRLIE</sequence>
<keyword evidence="4" id="KW-1185">Reference proteome</keyword>
<evidence type="ECO:0000313" key="4">
    <source>
        <dbReference type="Proteomes" id="UP000008312"/>
    </source>
</evidence>
<proteinExistence type="predicted"/>
<evidence type="ECO:0000256" key="1">
    <source>
        <dbReference type="SAM" id="Coils"/>
    </source>
</evidence>
<feature type="coiled-coil region" evidence="1">
    <location>
        <begin position="31"/>
        <end position="146"/>
    </location>
</feature>
<keyword evidence="1" id="KW-0175">Coiled coil</keyword>
<evidence type="ECO:0000313" key="3">
    <source>
        <dbReference type="EMBL" id="CBK21514.2"/>
    </source>
</evidence>
<feature type="region of interest" description="Disordered" evidence="2">
    <location>
        <begin position="1"/>
        <end position="20"/>
    </location>
</feature>
<name>D8M0C5_BLAHO</name>
<dbReference type="GeneID" id="24918908"/>
<accession>D8M0C5</accession>
<dbReference type="AlphaFoldDB" id="D8M0C5"/>
<gene>
    <name evidence="3" type="ORF">GSBLH_T00001676001</name>
</gene>
<dbReference type="RefSeq" id="XP_012895562.1">
    <property type="nucleotide sequence ID" value="XM_013040108.1"/>
</dbReference>
<dbReference type="InParanoid" id="D8M0C5"/>
<dbReference type="Gene3D" id="1.10.287.1490">
    <property type="match status" value="1"/>
</dbReference>
<evidence type="ECO:0000256" key="2">
    <source>
        <dbReference type="SAM" id="MobiDB-lite"/>
    </source>
</evidence>
<dbReference type="Proteomes" id="UP000008312">
    <property type="component" value="Unassembled WGS sequence"/>
</dbReference>
<dbReference type="EMBL" id="FN668643">
    <property type="protein sequence ID" value="CBK21514.2"/>
    <property type="molecule type" value="Genomic_DNA"/>
</dbReference>
<organism evidence="3">
    <name type="scientific">Blastocystis hominis</name>
    <dbReference type="NCBI Taxonomy" id="12968"/>
    <lineage>
        <taxon>Eukaryota</taxon>
        <taxon>Sar</taxon>
        <taxon>Stramenopiles</taxon>
        <taxon>Bigyra</taxon>
        <taxon>Opalozoa</taxon>
        <taxon>Opalinata</taxon>
        <taxon>Blastocystidae</taxon>
        <taxon>Blastocystis</taxon>
    </lineage>
</organism>
<protein>
    <submittedName>
        <fullName evidence="3">Uncharacterized protein</fullName>
    </submittedName>
</protein>